<dbReference type="RefSeq" id="WP_345153843.1">
    <property type="nucleotide sequence ID" value="NZ_BAABEO010000028.1"/>
</dbReference>
<keyword evidence="1" id="KW-0472">Membrane</keyword>
<feature type="transmembrane region" description="Helical" evidence="1">
    <location>
        <begin position="81"/>
        <end position="114"/>
    </location>
</feature>
<evidence type="ECO:0000256" key="1">
    <source>
        <dbReference type="SAM" id="Phobius"/>
    </source>
</evidence>
<keyword evidence="1" id="KW-1133">Transmembrane helix</keyword>
<accession>A0ABP7D778</accession>
<evidence type="ECO:0000313" key="2">
    <source>
        <dbReference type="EMBL" id="GAA3700246.1"/>
    </source>
</evidence>
<keyword evidence="1" id="KW-0812">Transmembrane</keyword>
<feature type="transmembrane region" description="Helical" evidence="1">
    <location>
        <begin position="6"/>
        <end position="24"/>
    </location>
</feature>
<keyword evidence="3" id="KW-1185">Reference proteome</keyword>
<dbReference type="Proteomes" id="UP001500752">
    <property type="component" value="Unassembled WGS sequence"/>
</dbReference>
<sequence length="220" mass="23636">MSLFLFLAADLVAVCALTFGLYLHRHRRRDLVVSYLGVNVGVLAVAASLANSTAGLGLGLGLFGVLSIIRLRSTELAQHEVAYYFSALALGLIAGLASGPAWLTLSLMALVLLVMFVGDHPRMLPAHRHQTVVLDRAYADEDELRERLGELLGTGVQTVTVQELDLVNDRTRVEVRYAIRPGTAQTTRNQGTPTEGIPTPVPEAWAVPAREHVPAPAGIA</sequence>
<gene>
    <name evidence="2" type="ORF">GCM10023081_41220</name>
</gene>
<dbReference type="InterPro" id="IPR032531">
    <property type="entry name" value="DUF4956"/>
</dbReference>
<organism evidence="2 3">
    <name type="scientific">Arthrobacter ginkgonis</name>
    <dbReference type="NCBI Taxonomy" id="1630594"/>
    <lineage>
        <taxon>Bacteria</taxon>
        <taxon>Bacillati</taxon>
        <taxon>Actinomycetota</taxon>
        <taxon>Actinomycetes</taxon>
        <taxon>Micrococcales</taxon>
        <taxon>Micrococcaceae</taxon>
        <taxon>Arthrobacter</taxon>
    </lineage>
</organism>
<dbReference type="EMBL" id="BAABEO010000028">
    <property type="protein sequence ID" value="GAA3700246.1"/>
    <property type="molecule type" value="Genomic_DNA"/>
</dbReference>
<name>A0ABP7D778_9MICC</name>
<evidence type="ECO:0000313" key="3">
    <source>
        <dbReference type="Proteomes" id="UP001500752"/>
    </source>
</evidence>
<dbReference type="Pfam" id="PF16316">
    <property type="entry name" value="DUF4956"/>
    <property type="match status" value="1"/>
</dbReference>
<reference evidence="3" key="1">
    <citation type="journal article" date="2019" name="Int. J. Syst. Evol. Microbiol.">
        <title>The Global Catalogue of Microorganisms (GCM) 10K type strain sequencing project: providing services to taxonomists for standard genome sequencing and annotation.</title>
        <authorList>
            <consortium name="The Broad Institute Genomics Platform"/>
            <consortium name="The Broad Institute Genome Sequencing Center for Infectious Disease"/>
            <person name="Wu L."/>
            <person name="Ma J."/>
        </authorList>
    </citation>
    <scope>NUCLEOTIDE SEQUENCE [LARGE SCALE GENOMIC DNA]</scope>
    <source>
        <strain evidence="3">JCM 30742</strain>
    </source>
</reference>
<protein>
    <submittedName>
        <fullName evidence="2">DUF4956 domain-containing protein</fullName>
    </submittedName>
</protein>
<feature type="transmembrane region" description="Helical" evidence="1">
    <location>
        <begin position="36"/>
        <end position="69"/>
    </location>
</feature>
<comment type="caution">
    <text evidence="2">The sequence shown here is derived from an EMBL/GenBank/DDBJ whole genome shotgun (WGS) entry which is preliminary data.</text>
</comment>
<proteinExistence type="predicted"/>